<evidence type="ECO:0000256" key="1">
    <source>
        <dbReference type="SAM" id="MobiDB-lite"/>
    </source>
</evidence>
<feature type="compositionally biased region" description="Basic residues" evidence="1">
    <location>
        <begin position="229"/>
        <end position="242"/>
    </location>
</feature>
<dbReference type="EMBL" id="CARXXK010000002">
    <property type="protein sequence ID" value="CAI6357924.1"/>
    <property type="molecule type" value="Genomic_DNA"/>
</dbReference>
<feature type="compositionally biased region" description="Basic and acidic residues" evidence="1">
    <location>
        <begin position="112"/>
        <end position="122"/>
    </location>
</feature>
<comment type="caution">
    <text evidence="2">The sequence shown here is derived from an EMBL/GenBank/DDBJ whole genome shotgun (WGS) entry which is preliminary data.</text>
</comment>
<sequence length="272" mass="30193">MDGESTNDVIMIGEDAPTEFSVIPLLMEFEEPETVNPVTVKNEPVEIEPEQRREPIAELAVPQAVSTAATTAVIATRLGSGEEDNPTTAATTFTAIRLGSGADENPTTSAGDVKDENMDRPSRRNRSRGRRSRRGRSRRSRSRRGRSRRSRSRSRSLRSRSRSVDDDGDFYVQIADDEILAYLEAGNKRGGQETARGGRRAKRVEITGRRGRKATYESRVSGKAIGRTRGGRKSARGSHRGRKTTECGTARTIWSERLRPISHLRNKKSKAN</sequence>
<reference evidence="2 3" key="1">
    <citation type="submission" date="2023-01" db="EMBL/GenBank/DDBJ databases">
        <authorList>
            <person name="Whitehead M."/>
        </authorList>
    </citation>
    <scope>NUCLEOTIDE SEQUENCE [LARGE SCALE GENOMIC DNA]</scope>
</reference>
<organism evidence="2 3">
    <name type="scientific">Macrosiphum euphorbiae</name>
    <name type="common">potato aphid</name>
    <dbReference type="NCBI Taxonomy" id="13131"/>
    <lineage>
        <taxon>Eukaryota</taxon>
        <taxon>Metazoa</taxon>
        <taxon>Ecdysozoa</taxon>
        <taxon>Arthropoda</taxon>
        <taxon>Hexapoda</taxon>
        <taxon>Insecta</taxon>
        <taxon>Pterygota</taxon>
        <taxon>Neoptera</taxon>
        <taxon>Paraneoptera</taxon>
        <taxon>Hemiptera</taxon>
        <taxon>Sternorrhyncha</taxon>
        <taxon>Aphidomorpha</taxon>
        <taxon>Aphidoidea</taxon>
        <taxon>Aphididae</taxon>
        <taxon>Macrosiphini</taxon>
        <taxon>Macrosiphum</taxon>
    </lineage>
</organism>
<name>A0AAV0WQK3_9HEMI</name>
<protein>
    <submittedName>
        <fullName evidence="2">Uncharacterized protein</fullName>
    </submittedName>
</protein>
<dbReference type="Proteomes" id="UP001160148">
    <property type="component" value="Unassembled WGS sequence"/>
</dbReference>
<proteinExistence type="predicted"/>
<evidence type="ECO:0000313" key="3">
    <source>
        <dbReference type="Proteomes" id="UP001160148"/>
    </source>
</evidence>
<accession>A0AAV0WQK3</accession>
<keyword evidence="3" id="KW-1185">Reference proteome</keyword>
<feature type="compositionally biased region" description="Basic residues" evidence="1">
    <location>
        <begin position="123"/>
        <end position="161"/>
    </location>
</feature>
<gene>
    <name evidence="2" type="ORF">MEUPH1_LOCUS13497</name>
</gene>
<dbReference type="AlphaFoldDB" id="A0AAV0WQK3"/>
<feature type="region of interest" description="Disordered" evidence="1">
    <location>
        <begin position="186"/>
        <end position="253"/>
    </location>
</feature>
<evidence type="ECO:0000313" key="2">
    <source>
        <dbReference type="EMBL" id="CAI6357924.1"/>
    </source>
</evidence>
<feature type="region of interest" description="Disordered" evidence="1">
    <location>
        <begin position="94"/>
        <end position="164"/>
    </location>
</feature>